<dbReference type="Proteomes" id="UP001165267">
    <property type="component" value="Unassembled WGS sequence"/>
</dbReference>
<keyword evidence="4 7" id="KW-0812">Transmembrane</keyword>
<sequence>MIELMGDTGDGLRDFIAVISYHLPRAAAFMWFFPLFAKGYTSPFIKAAVGATLVMYPALASTEFYTVGIAVPSFNVLTFVSEILLGVLLGLTIALPYHAFKGFGALVDVYRGATFSAQVSGNDSGEELPLETLFGLLFAALMFAGPGLHAVTVHLLQSYLLMPPGTLVMGGFDTWITTLMRLTADSIAFAVLLSGPVLIAILVVELAVEIVSAFAQQLQVYSLEYGLRSVFGIAALLALMHYAEDEIFHLFRNYSESLFLLLEGMQ</sequence>
<dbReference type="EMBL" id="JANKHG010000018">
    <property type="protein sequence ID" value="MCR2747248.1"/>
    <property type="molecule type" value="Genomic_DNA"/>
</dbReference>
<comment type="similarity">
    <text evidence="2">Belongs to the FliR/MopE/SpaR family.</text>
</comment>
<evidence type="ECO:0000256" key="6">
    <source>
        <dbReference type="ARBA" id="ARBA00023136"/>
    </source>
</evidence>
<feature type="transmembrane region" description="Helical" evidence="7">
    <location>
        <begin position="187"/>
        <end position="213"/>
    </location>
</feature>
<dbReference type="PANTHER" id="PTHR30065">
    <property type="entry name" value="FLAGELLAR BIOSYNTHETIC PROTEIN FLIR"/>
    <property type="match status" value="1"/>
</dbReference>
<dbReference type="RefSeq" id="WP_257512471.1">
    <property type="nucleotide sequence ID" value="NZ_JANKHG010000018.1"/>
</dbReference>
<feature type="transmembrane region" description="Helical" evidence="7">
    <location>
        <begin position="225"/>
        <end position="243"/>
    </location>
</feature>
<gene>
    <name evidence="8" type="ORF">NSP04_11365</name>
</gene>
<evidence type="ECO:0000256" key="5">
    <source>
        <dbReference type="ARBA" id="ARBA00022989"/>
    </source>
</evidence>
<comment type="caution">
    <text evidence="8">The sequence shown here is derived from an EMBL/GenBank/DDBJ whole genome shotgun (WGS) entry which is preliminary data.</text>
</comment>
<keyword evidence="5 7" id="KW-1133">Transmembrane helix</keyword>
<keyword evidence="3" id="KW-1003">Cell membrane</keyword>
<evidence type="ECO:0000256" key="2">
    <source>
        <dbReference type="ARBA" id="ARBA00009772"/>
    </source>
</evidence>
<organism evidence="8 9">
    <name type="scientific">Limnobacter parvus</name>
    <dbReference type="NCBI Taxonomy" id="2939690"/>
    <lineage>
        <taxon>Bacteria</taxon>
        <taxon>Pseudomonadati</taxon>
        <taxon>Pseudomonadota</taxon>
        <taxon>Betaproteobacteria</taxon>
        <taxon>Burkholderiales</taxon>
        <taxon>Burkholderiaceae</taxon>
        <taxon>Limnobacter</taxon>
    </lineage>
</organism>
<evidence type="ECO:0000313" key="8">
    <source>
        <dbReference type="EMBL" id="MCR2747248.1"/>
    </source>
</evidence>
<keyword evidence="8" id="KW-0966">Cell projection</keyword>
<feature type="transmembrane region" description="Helical" evidence="7">
    <location>
        <begin position="76"/>
        <end position="97"/>
    </location>
</feature>
<reference evidence="8" key="1">
    <citation type="submission" date="2022-07" db="EMBL/GenBank/DDBJ databases">
        <authorList>
            <person name="Xamxidin M."/>
        </authorList>
    </citation>
    <scope>NUCLEOTIDE SEQUENCE</scope>
    <source>
        <strain evidence="8">YS8-69</strain>
    </source>
</reference>
<name>A0ABT1XIZ0_9BURK</name>
<evidence type="ECO:0000256" key="7">
    <source>
        <dbReference type="SAM" id="Phobius"/>
    </source>
</evidence>
<keyword evidence="9" id="KW-1185">Reference proteome</keyword>
<keyword evidence="8" id="KW-0969">Cilium</keyword>
<protein>
    <submittedName>
        <fullName evidence="8">Flagellar biosynthetic protein FliR</fullName>
    </submittedName>
</protein>
<keyword evidence="8" id="KW-0282">Flagellum</keyword>
<evidence type="ECO:0000313" key="9">
    <source>
        <dbReference type="Proteomes" id="UP001165267"/>
    </source>
</evidence>
<accession>A0ABT1XIZ0</accession>
<evidence type="ECO:0000256" key="4">
    <source>
        <dbReference type="ARBA" id="ARBA00022692"/>
    </source>
</evidence>
<feature type="transmembrane region" description="Helical" evidence="7">
    <location>
        <begin position="15"/>
        <end position="36"/>
    </location>
</feature>
<dbReference type="InterPro" id="IPR002010">
    <property type="entry name" value="T3SS_IM_R"/>
</dbReference>
<evidence type="ECO:0000256" key="3">
    <source>
        <dbReference type="ARBA" id="ARBA00022475"/>
    </source>
</evidence>
<proteinExistence type="inferred from homology"/>
<feature type="transmembrane region" description="Helical" evidence="7">
    <location>
        <begin position="48"/>
        <end position="70"/>
    </location>
</feature>
<comment type="subcellular location">
    <subcellularLocation>
        <location evidence="1">Cell membrane</location>
        <topology evidence="1">Multi-pass membrane protein</topology>
    </subcellularLocation>
</comment>
<dbReference type="Pfam" id="PF01311">
    <property type="entry name" value="Bac_export_1"/>
    <property type="match status" value="1"/>
</dbReference>
<evidence type="ECO:0000256" key="1">
    <source>
        <dbReference type="ARBA" id="ARBA00004651"/>
    </source>
</evidence>
<feature type="transmembrane region" description="Helical" evidence="7">
    <location>
        <begin position="133"/>
        <end position="156"/>
    </location>
</feature>
<keyword evidence="6 7" id="KW-0472">Membrane</keyword>
<dbReference type="PRINTS" id="PR00953">
    <property type="entry name" value="TYPE3IMRPROT"/>
</dbReference>
<dbReference type="PANTHER" id="PTHR30065:SF1">
    <property type="entry name" value="SURFACE PRESENTATION OF ANTIGENS PROTEIN SPAR"/>
    <property type="match status" value="1"/>
</dbReference>